<evidence type="ECO:0000313" key="1">
    <source>
        <dbReference type="EMBL" id="KAG5454069.1"/>
    </source>
</evidence>
<dbReference type="OrthoDB" id="10408111at2759"/>
<sequence length="129" mass="14715">MVIFGVKVDLFKLRRRDREQPTDVLSWHVNTLLIGQGRTCITIVEFWITGPASPDLCKTALSMKLPGIWIEECEQNLYGELLFGQERLKTYGLLMNQTARKQSVLEVVHALNNGKARCTYNGLLTAQYE</sequence>
<reference evidence="1 2" key="1">
    <citation type="journal article" date="2018" name="Biotechnol. Adv.">
        <title>Improved genomic resources and new bioinformatic workflow for the carcinogenic parasite Clonorchis sinensis: Biotechnological implications.</title>
        <authorList>
            <person name="Wang D."/>
            <person name="Korhonen P.K."/>
            <person name="Gasser R.B."/>
            <person name="Young N.D."/>
        </authorList>
    </citation>
    <scope>NUCLEOTIDE SEQUENCE [LARGE SCALE GENOMIC DNA]</scope>
    <source>
        <strain evidence="1">Cs-k2</strain>
    </source>
</reference>
<organism evidence="1 2">
    <name type="scientific">Clonorchis sinensis</name>
    <name type="common">Chinese liver fluke</name>
    <dbReference type="NCBI Taxonomy" id="79923"/>
    <lineage>
        <taxon>Eukaryota</taxon>
        <taxon>Metazoa</taxon>
        <taxon>Spiralia</taxon>
        <taxon>Lophotrochozoa</taxon>
        <taxon>Platyhelminthes</taxon>
        <taxon>Trematoda</taxon>
        <taxon>Digenea</taxon>
        <taxon>Opisthorchiida</taxon>
        <taxon>Opisthorchiata</taxon>
        <taxon>Opisthorchiidae</taxon>
        <taxon>Clonorchis</taxon>
    </lineage>
</organism>
<dbReference type="EMBL" id="NIRI02000010">
    <property type="protein sequence ID" value="KAG5454069.1"/>
    <property type="molecule type" value="Genomic_DNA"/>
</dbReference>
<accession>A0A419PCX5</accession>
<gene>
    <name evidence="1" type="ORF">CSKR_114160</name>
</gene>
<reference evidence="1 2" key="2">
    <citation type="journal article" date="2021" name="Genomics">
        <title>High-quality reference genome for Clonorchis sinensis.</title>
        <authorList>
            <person name="Young N.D."/>
            <person name="Stroehlein A.J."/>
            <person name="Kinkar L."/>
            <person name="Wang T."/>
            <person name="Sohn W.M."/>
            <person name="Chang B.C.H."/>
            <person name="Kaur P."/>
            <person name="Weisz D."/>
            <person name="Dudchenko O."/>
            <person name="Aiden E.L."/>
            <person name="Korhonen P.K."/>
            <person name="Gasser R.B."/>
        </authorList>
    </citation>
    <scope>NUCLEOTIDE SEQUENCE [LARGE SCALE GENOMIC DNA]</scope>
    <source>
        <strain evidence="1">Cs-k2</strain>
    </source>
</reference>
<proteinExistence type="predicted"/>
<evidence type="ECO:0000313" key="2">
    <source>
        <dbReference type="Proteomes" id="UP000286415"/>
    </source>
</evidence>
<dbReference type="Proteomes" id="UP000286415">
    <property type="component" value="Unassembled WGS sequence"/>
</dbReference>
<keyword evidence="2" id="KW-1185">Reference proteome</keyword>
<name>A0A419PCX5_CLOSI</name>
<comment type="caution">
    <text evidence="1">The sequence shown here is derived from an EMBL/GenBank/DDBJ whole genome shotgun (WGS) entry which is preliminary data.</text>
</comment>
<protein>
    <submittedName>
        <fullName evidence="1">Uncharacterized protein</fullName>
    </submittedName>
</protein>
<dbReference type="AlphaFoldDB" id="A0A419PCX5"/>
<dbReference type="InParanoid" id="A0A419PCX5"/>